<protein>
    <submittedName>
        <fullName evidence="2">Uncharacterized protein</fullName>
    </submittedName>
</protein>
<proteinExistence type="predicted"/>
<dbReference type="AlphaFoldDB" id="G9XHH9"/>
<feature type="compositionally biased region" description="Basic and acidic residues" evidence="1">
    <location>
        <begin position="170"/>
        <end position="182"/>
    </location>
</feature>
<gene>
    <name evidence="2" type="ORF">HMPREF0322_00404</name>
</gene>
<dbReference type="HOGENOM" id="CLU_096367_2_0_9"/>
<dbReference type="EMBL" id="AFZX01000010">
    <property type="protein sequence ID" value="EHL08981.1"/>
    <property type="molecule type" value="Genomic_DNA"/>
</dbReference>
<sequence>MFKGLATSAITRDLTRDMLKGLKEISELDVLVGIPQDESSRGEEEEGINNAELAYIHTHGIRNQAMREEMDEDMDRGSPYSKAYQMYIKEHGSPLWNSPPRPIIQPALEQPEIKAALGVQLSKAVPAALDGNLNQAMDELEKAGMIGQNAVRDWFTNPKNNWEPNSPDTAEQKGSDRPLIDTGELRRSIAYEVRKREG</sequence>
<evidence type="ECO:0000313" key="2">
    <source>
        <dbReference type="EMBL" id="EHL08981.1"/>
    </source>
</evidence>
<name>G9XHH9_DESHA</name>
<dbReference type="Proteomes" id="UP000004416">
    <property type="component" value="Unassembled WGS sequence"/>
</dbReference>
<reference evidence="2 3" key="1">
    <citation type="submission" date="2011-08" db="EMBL/GenBank/DDBJ databases">
        <authorList>
            <person name="Weinstock G."/>
            <person name="Sodergren E."/>
            <person name="Clifton S."/>
            <person name="Fulton L."/>
            <person name="Fulton B."/>
            <person name="Courtney L."/>
            <person name="Fronick C."/>
            <person name="Harrison M."/>
            <person name="Strong C."/>
            <person name="Farmer C."/>
            <person name="Delahaunty K."/>
            <person name="Markovic C."/>
            <person name="Hall O."/>
            <person name="Minx P."/>
            <person name="Tomlinson C."/>
            <person name="Mitreva M."/>
            <person name="Hou S."/>
            <person name="Chen J."/>
            <person name="Wollam A."/>
            <person name="Pepin K.H."/>
            <person name="Johnson M."/>
            <person name="Bhonagiri V."/>
            <person name="Zhang X."/>
            <person name="Suruliraj S."/>
            <person name="Warren W."/>
            <person name="Chinwalla A."/>
            <person name="Mardis E.R."/>
            <person name="Wilson R.K."/>
        </authorList>
    </citation>
    <scope>NUCLEOTIDE SEQUENCE [LARGE SCALE GENOMIC DNA]</scope>
    <source>
        <strain evidence="2 3">DP7</strain>
    </source>
</reference>
<evidence type="ECO:0000313" key="3">
    <source>
        <dbReference type="Proteomes" id="UP000004416"/>
    </source>
</evidence>
<accession>G9XHH9</accession>
<comment type="caution">
    <text evidence="2">The sequence shown here is derived from an EMBL/GenBank/DDBJ whole genome shotgun (WGS) entry which is preliminary data.</text>
</comment>
<feature type="compositionally biased region" description="Polar residues" evidence="1">
    <location>
        <begin position="157"/>
        <end position="169"/>
    </location>
</feature>
<organism evidence="2 3">
    <name type="scientific">Desulfitobacterium hafniense DP7</name>
    <dbReference type="NCBI Taxonomy" id="537010"/>
    <lineage>
        <taxon>Bacteria</taxon>
        <taxon>Bacillati</taxon>
        <taxon>Bacillota</taxon>
        <taxon>Clostridia</taxon>
        <taxon>Eubacteriales</taxon>
        <taxon>Desulfitobacteriaceae</taxon>
        <taxon>Desulfitobacterium</taxon>
    </lineage>
</organism>
<dbReference type="RefSeq" id="WP_005808514.1">
    <property type="nucleotide sequence ID" value="NZ_JH414441.1"/>
</dbReference>
<evidence type="ECO:0000256" key="1">
    <source>
        <dbReference type="SAM" id="MobiDB-lite"/>
    </source>
</evidence>
<dbReference type="PATRIC" id="fig|537010.4.peg.380"/>
<feature type="region of interest" description="Disordered" evidence="1">
    <location>
        <begin position="155"/>
        <end position="182"/>
    </location>
</feature>